<evidence type="ECO:0000313" key="5">
    <source>
        <dbReference type="Proteomes" id="UP000078084"/>
    </source>
</evidence>
<dbReference type="STRING" id="206506.AAV32_08375"/>
<keyword evidence="4" id="KW-0503">Monooxygenase</keyword>
<dbReference type="Gene3D" id="3.30.9.10">
    <property type="entry name" value="D-Amino Acid Oxidase, subunit A, domain 2"/>
    <property type="match status" value="1"/>
</dbReference>
<dbReference type="InterPro" id="IPR050641">
    <property type="entry name" value="RIFMO-like"/>
</dbReference>
<protein>
    <submittedName>
        <fullName evidence="4">4-hydroxybenzoate 3-monooxygenase</fullName>
        <ecNumber evidence="4">1.14.13.2</ecNumber>
    </submittedName>
</protein>
<evidence type="ECO:0000256" key="2">
    <source>
        <dbReference type="ARBA" id="ARBA00022827"/>
    </source>
</evidence>
<keyword evidence="1" id="KW-0285">Flavoprotein</keyword>
<evidence type="ECO:0000259" key="3">
    <source>
        <dbReference type="Pfam" id="PF01494"/>
    </source>
</evidence>
<dbReference type="InterPro" id="IPR002938">
    <property type="entry name" value="FAD-bd"/>
</dbReference>
<dbReference type="OrthoDB" id="8672648at2"/>
<dbReference type="InterPro" id="IPR036188">
    <property type="entry name" value="FAD/NAD-bd_sf"/>
</dbReference>
<dbReference type="NCBIfam" id="TIGR02360">
    <property type="entry name" value="pbenz_hydroxyl"/>
    <property type="match status" value="1"/>
</dbReference>
<dbReference type="EMBL" id="LBNE01000004">
    <property type="protein sequence ID" value="KKO71969.1"/>
    <property type="molecule type" value="Genomic_DNA"/>
</dbReference>
<dbReference type="Gene3D" id="3.50.50.60">
    <property type="entry name" value="FAD/NAD(P)-binding domain"/>
    <property type="match status" value="1"/>
</dbReference>
<proteinExistence type="predicted"/>
<dbReference type="SUPFAM" id="SSF54373">
    <property type="entry name" value="FAD-linked reductases, C-terminal domain"/>
    <property type="match status" value="1"/>
</dbReference>
<dbReference type="PATRIC" id="fig|206506.3.peg.1791"/>
<organism evidence="4 5">
    <name type="scientific">Kerstersia gyiorum</name>
    <dbReference type="NCBI Taxonomy" id="206506"/>
    <lineage>
        <taxon>Bacteria</taxon>
        <taxon>Pseudomonadati</taxon>
        <taxon>Pseudomonadota</taxon>
        <taxon>Betaproteobacteria</taxon>
        <taxon>Burkholderiales</taxon>
        <taxon>Alcaligenaceae</taxon>
        <taxon>Kerstersia</taxon>
    </lineage>
</organism>
<keyword evidence="5" id="KW-1185">Reference proteome</keyword>
<dbReference type="GO" id="GO:0071949">
    <property type="term" value="F:FAD binding"/>
    <property type="evidence" value="ECO:0007669"/>
    <property type="project" value="InterPro"/>
</dbReference>
<comment type="caution">
    <text evidence="4">The sequence shown here is derived from an EMBL/GenBank/DDBJ whole genome shotgun (WGS) entry which is preliminary data.</text>
</comment>
<dbReference type="PANTHER" id="PTHR43004">
    <property type="entry name" value="TRK SYSTEM POTASSIUM UPTAKE PROTEIN"/>
    <property type="match status" value="1"/>
</dbReference>
<dbReference type="EC" id="1.14.13.2" evidence="4"/>
<dbReference type="GO" id="GO:0018659">
    <property type="term" value="F:4-hydroxybenzoate 3-monooxygenase activity"/>
    <property type="evidence" value="ECO:0007669"/>
    <property type="project" value="UniProtKB-EC"/>
</dbReference>
<evidence type="ECO:0000313" key="4">
    <source>
        <dbReference type="EMBL" id="KKO71969.1"/>
    </source>
</evidence>
<accession>A0A171KSV2</accession>
<dbReference type="GO" id="GO:0043639">
    <property type="term" value="P:benzoate catabolic process"/>
    <property type="evidence" value="ECO:0007669"/>
    <property type="project" value="InterPro"/>
</dbReference>
<dbReference type="AlphaFoldDB" id="A0A171KSV2"/>
<dbReference type="PRINTS" id="PR00420">
    <property type="entry name" value="RNGMNOXGNASE"/>
</dbReference>
<dbReference type="Pfam" id="PF01494">
    <property type="entry name" value="FAD_binding_3"/>
    <property type="match status" value="1"/>
</dbReference>
<reference evidence="4 5" key="1">
    <citation type="submission" date="2015-04" db="EMBL/GenBank/DDBJ databases">
        <title>Genome sequence of Kerstersia gyiorum CG1.</title>
        <authorList>
            <person name="Greninger A.L."/>
            <person name="Kozyreva V."/>
            <person name="Chaturvedi V."/>
        </authorList>
    </citation>
    <scope>NUCLEOTIDE SEQUENCE [LARGE SCALE GENOMIC DNA]</scope>
    <source>
        <strain evidence="4 5">CG1</strain>
    </source>
</reference>
<sequence>MKKTKVAIIGGGPAGLLLSHILALHGISSIVLERQSREYVLQRIRAGVLEHGTVQLLRDVGLGERLDREGLEHNGTLVTWHGEGSFVIDTMKYAGRPMVAYGQTAITEDLYAAHDRAGTEILDRATDVVLHDITGVQSYVTYTRNGEAGRIDCDFIAACDGFHGIGRQSIPASVLRTYEQVYPFGWLGIMSETPPMEDLIYARHERGFALASQRNPNLSRYYIQCPMDTDLNDWPDERFWEEFKRRLPAELARTVVTGPSIEKSIAPLRSFVAEPMRHGRMFLAGDAAHIVPPTGAKGLNLAVSDVYYLSRAFDAYYNHQQDELLERYSETALRRVWASERVSWSLTKLLHVFPQDSGFEEKMRLNEFQYLQKSERALATLAEQYAGLPF</sequence>
<dbReference type="GeneID" id="99727183"/>
<dbReference type="InterPro" id="IPR012733">
    <property type="entry name" value="HB_mOase"/>
</dbReference>
<evidence type="ECO:0000256" key="1">
    <source>
        <dbReference type="ARBA" id="ARBA00022630"/>
    </source>
</evidence>
<dbReference type="RefSeq" id="WP_068370310.1">
    <property type="nucleotide sequence ID" value="NZ_CP033936.1"/>
</dbReference>
<dbReference type="SUPFAM" id="SSF51905">
    <property type="entry name" value="FAD/NAD(P)-binding domain"/>
    <property type="match status" value="1"/>
</dbReference>
<feature type="domain" description="FAD-binding" evidence="3">
    <location>
        <begin position="3"/>
        <end position="341"/>
    </location>
</feature>
<keyword evidence="4" id="KW-0560">Oxidoreductase</keyword>
<dbReference type="NCBIfam" id="NF006091">
    <property type="entry name" value="PRK08243.1"/>
    <property type="match status" value="1"/>
</dbReference>
<name>A0A171KSV2_9BURK</name>
<dbReference type="PANTHER" id="PTHR43004:SF3">
    <property type="entry name" value="P-HYDROXYBENZOATE HYDROXYLASE"/>
    <property type="match status" value="1"/>
</dbReference>
<gene>
    <name evidence="4" type="ORF">AAV32_08375</name>
</gene>
<dbReference type="Proteomes" id="UP000078084">
    <property type="component" value="Unassembled WGS sequence"/>
</dbReference>
<keyword evidence="2" id="KW-0274">FAD</keyword>